<dbReference type="InterPro" id="IPR028082">
    <property type="entry name" value="Peripla_BP_I"/>
</dbReference>
<dbReference type="SUPFAM" id="SSF53822">
    <property type="entry name" value="Periplasmic binding protein-like I"/>
    <property type="match status" value="1"/>
</dbReference>
<evidence type="ECO:0000313" key="1">
    <source>
        <dbReference type="EMBL" id="MBI4595110.1"/>
    </source>
</evidence>
<name>A0A933LPI5_UNCTE</name>
<dbReference type="EMBL" id="JACQWF010000088">
    <property type="protein sequence ID" value="MBI4595110.1"/>
    <property type="molecule type" value="Genomic_DNA"/>
</dbReference>
<accession>A0A933LPI5</accession>
<comment type="caution">
    <text evidence="1">The sequence shown here is derived from an EMBL/GenBank/DDBJ whole genome shotgun (WGS) entry which is preliminary data.</text>
</comment>
<proteinExistence type="predicted"/>
<dbReference type="Gene3D" id="3.40.50.2300">
    <property type="match status" value="1"/>
</dbReference>
<gene>
    <name evidence="1" type="ORF">HY730_01895</name>
</gene>
<dbReference type="AlphaFoldDB" id="A0A933LPI5"/>
<reference evidence="1" key="1">
    <citation type="submission" date="2020-07" db="EMBL/GenBank/DDBJ databases">
        <title>Huge and variable diversity of episymbiotic CPR bacteria and DPANN archaea in groundwater ecosystems.</title>
        <authorList>
            <person name="He C.Y."/>
            <person name="Keren R."/>
            <person name="Whittaker M."/>
            <person name="Farag I.F."/>
            <person name="Doudna J."/>
            <person name="Cate J.H.D."/>
            <person name="Banfield J.F."/>
        </authorList>
    </citation>
    <scope>NUCLEOTIDE SEQUENCE</scope>
    <source>
        <strain evidence="1">NC_groundwater_1482_Ag_S-0.65um_47_24</strain>
    </source>
</reference>
<dbReference type="Proteomes" id="UP000772181">
    <property type="component" value="Unassembled WGS sequence"/>
</dbReference>
<organism evidence="1 2">
    <name type="scientific">Tectimicrobiota bacterium</name>
    <dbReference type="NCBI Taxonomy" id="2528274"/>
    <lineage>
        <taxon>Bacteria</taxon>
        <taxon>Pseudomonadati</taxon>
        <taxon>Nitrospinota/Tectimicrobiota group</taxon>
        <taxon>Candidatus Tectimicrobiota</taxon>
    </lineage>
</organism>
<evidence type="ECO:0000313" key="2">
    <source>
        <dbReference type="Proteomes" id="UP000772181"/>
    </source>
</evidence>
<protein>
    <submittedName>
        <fullName evidence="1">Uncharacterized protein</fullName>
    </submittedName>
</protein>
<sequence length="93" mass="10088">MAMSLEAARIALEKYGPPLTGEKVKNGFEQIKGFTLNGLVPPLEITKNDHEGGGFVQVYQTKGGKLVTATDWFHGFREVVIEEIKAAALAGKK</sequence>